<dbReference type="InterPro" id="IPR036388">
    <property type="entry name" value="WH-like_DNA-bd_sf"/>
</dbReference>
<dbReference type="EMBL" id="JAYWMA010000004">
    <property type="protein sequence ID" value="MEX3528458.1"/>
    <property type="molecule type" value="Genomic_DNA"/>
</dbReference>
<evidence type="ECO:0000313" key="1">
    <source>
        <dbReference type="EMBL" id="MEX3528458.1"/>
    </source>
</evidence>
<proteinExistence type="predicted"/>
<dbReference type="SUPFAM" id="SSF88659">
    <property type="entry name" value="Sigma3 and sigma4 domains of RNA polymerase sigma factors"/>
    <property type="match status" value="1"/>
</dbReference>
<comment type="caution">
    <text evidence="1">The sequence shown here is derived from an EMBL/GenBank/DDBJ whole genome shotgun (WGS) entry which is preliminary data.</text>
</comment>
<dbReference type="RefSeq" id="WP_368522288.1">
    <property type="nucleotide sequence ID" value="NZ_JAYWMA010000004.1"/>
</dbReference>
<evidence type="ECO:0000313" key="2">
    <source>
        <dbReference type="Proteomes" id="UP001558353"/>
    </source>
</evidence>
<dbReference type="InterPro" id="IPR013324">
    <property type="entry name" value="RNA_pol_sigma_r3/r4-like"/>
</dbReference>
<gene>
    <name evidence="1" type="ORF">VVR64_05180</name>
</gene>
<evidence type="ECO:0008006" key="3">
    <source>
        <dbReference type="Google" id="ProtNLM"/>
    </source>
</evidence>
<accession>A0ABV3UUK0</accession>
<dbReference type="Proteomes" id="UP001558353">
    <property type="component" value="Unassembled WGS sequence"/>
</dbReference>
<reference evidence="1 2" key="1">
    <citation type="journal article" date="2024" name="Fungal Genet. Biol.">
        <title>The porcine skin microbiome exhibits broad fungal antagonism.</title>
        <authorList>
            <person name="De La Cruz K.F."/>
            <person name="Townsend E.C."/>
            <person name="Alex Cheong J.Z."/>
            <person name="Salamzade R."/>
            <person name="Liu A."/>
            <person name="Sandstrom S."/>
            <person name="Davila E."/>
            <person name="Huang L."/>
            <person name="Xu K.H."/>
            <person name="Wu S.Y."/>
            <person name="Meudt J.J."/>
            <person name="Shanmuganayagam D."/>
            <person name="Gibson A.L.F."/>
            <person name="Kalan L.R."/>
        </authorList>
    </citation>
    <scope>NUCLEOTIDE SEQUENCE [LARGE SCALE GENOMIC DNA]</scope>
    <source>
        <strain evidence="1 2">LK2569</strain>
    </source>
</reference>
<sequence length="471" mass="49594">MPASGPDFDAHLALAQWLSLSGDAAAALPVPEPARLLLDATSAVHGDLLVAAVGEIADVVQRDPRWPVILRERMITRRTLDSIGADLDLTRERVRQLEAALREELASGPLTGLVVDGLRRRIHPFAHVADALAAVPCLLEPIPDAGVNLLDVVEAVAPDWSLVGCGWLVADGAADRVDAVLREFADDTGAADVAAVAGALGVDAGLLADYLSTVGCRFLFRGHVLTRDRSIGDRALAVLTLADGPMTTAQLAELIPGRTKPSIRNALGAEPSIVRSAPDTWTVAGREDRNPVNHARPEMTSGMYVHQGRWSLLVDVDVDDAVSADVSYEIPHAIPALLGAPFDVPVNLPGELGPKSVRWRRQGAVVTSIADHLAAVSPAGGRVRVIVEKHMEIVDVPPTTGHGPWATAFSAMGLGDPPADPREALSVVAEAIGLPADAPHCSVAARLELRGQFFVAECLADALAQGYTLEP</sequence>
<keyword evidence="2" id="KW-1185">Reference proteome</keyword>
<name>A0ABV3UUK0_9CORY</name>
<organism evidence="1 2">
    <name type="scientific">Corynebacterium xerosis</name>
    <dbReference type="NCBI Taxonomy" id="1725"/>
    <lineage>
        <taxon>Bacteria</taxon>
        <taxon>Bacillati</taxon>
        <taxon>Actinomycetota</taxon>
        <taxon>Actinomycetes</taxon>
        <taxon>Mycobacteriales</taxon>
        <taxon>Corynebacteriaceae</taxon>
        <taxon>Corynebacterium</taxon>
    </lineage>
</organism>
<protein>
    <recommendedName>
        <fullName evidence="3">RNA polymerase sigma-70 region 4 domain-containing protein</fullName>
    </recommendedName>
</protein>
<dbReference type="Gene3D" id="1.10.10.10">
    <property type="entry name" value="Winged helix-like DNA-binding domain superfamily/Winged helix DNA-binding domain"/>
    <property type="match status" value="1"/>
</dbReference>